<name>A0ACB7WZI7_9ERIC</name>
<evidence type="ECO:0000313" key="1">
    <source>
        <dbReference type="EMBL" id="KAH7833852.1"/>
    </source>
</evidence>
<reference evidence="1 2" key="1">
    <citation type="journal article" date="2021" name="Hortic Res">
        <title>High-quality reference genome and annotation aids understanding of berry development for evergreen blueberry (Vaccinium darrowii).</title>
        <authorList>
            <person name="Yu J."/>
            <person name="Hulse-Kemp A.M."/>
            <person name="Babiker E."/>
            <person name="Staton M."/>
        </authorList>
    </citation>
    <scope>NUCLEOTIDE SEQUENCE [LARGE SCALE GENOMIC DNA]</scope>
    <source>
        <strain evidence="2">cv. NJ 8807/NJ 8810</strain>
        <tissue evidence="1">Young leaf</tissue>
    </source>
</reference>
<proteinExistence type="predicted"/>
<keyword evidence="2" id="KW-1185">Reference proteome</keyword>
<comment type="caution">
    <text evidence="1">The sequence shown here is derived from an EMBL/GenBank/DDBJ whole genome shotgun (WGS) entry which is preliminary data.</text>
</comment>
<dbReference type="Proteomes" id="UP000828048">
    <property type="component" value="Chromosome 2"/>
</dbReference>
<evidence type="ECO:0000313" key="2">
    <source>
        <dbReference type="Proteomes" id="UP000828048"/>
    </source>
</evidence>
<gene>
    <name evidence="1" type="ORF">Vadar_010441</name>
</gene>
<sequence>MDEPPPPKTAFCRWISNVNAFFHVPNPQIFHLFIISSTATFSLGTAMIIEWFYHGQHHPGYRWIVYLGPSIVVFPIVMLIICLVSAQIFAKKNEDKHGLSVINRSNSNRTSETKTPIRLKIQDGEVQFELVDTSSDEELIRQVGEQPRMHNDVNLALTRSLSYQISCAGSDKKRNMKRWMSF</sequence>
<dbReference type="EMBL" id="CM037152">
    <property type="protein sequence ID" value="KAH7833852.1"/>
    <property type="molecule type" value="Genomic_DNA"/>
</dbReference>
<protein>
    <submittedName>
        <fullName evidence="1">Uncharacterized protein</fullName>
    </submittedName>
</protein>
<accession>A0ACB7WZI7</accession>
<organism evidence="1 2">
    <name type="scientific">Vaccinium darrowii</name>
    <dbReference type="NCBI Taxonomy" id="229202"/>
    <lineage>
        <taxon>Eukaryota</taxon>
        <taxon>Viridiplantae</taxon>
        <taxon>Streptophyta</taxon>
        <taxon>Embryophyta</taxon>
        <taxon>Tracheophyta</taxon>
        <taxon>Spermatophyta</taxon>
        <taxon>Magnoliopsida</taxon>
        <taxon>eudicotyledons</taxon>
        <taxon>Gunneridae</taxon>
        <taxon>Pentapetalae</taxon>
        <taxon>asterids</taxon>
        <taxon>Ericales</taxon>
        <taxon>Ericaceae</taxon>
        <taxon>Vaccinioideae</taxon>
        <taxon>Vaccinieae</taxon>
        <taxon>Vaccinium</taxon>
    </lineage>
</organism>